<evidence type="ECO:0000313" key="3">
    <source>
        <dbReference type="EMBL" id="VEU78070.1"/>
    </source>
</evidence>
<dbReference type="Proteomes" id="UP000290876">
    <property type="component" value="Chromosome"/>
</dbReference>
<dbReference type="RefSeq" id="WP_129622920.1">
    <property type="nucleotide sequence ID" value="NZ_LR215043.1"/>
</dbReference>
<dbReference type="PANTHER" id="PTHR43022:SF1">
    <property type="entry name" value="PROTEIN SMF"/>
    <property type="match status" value="1"/>
</dbReference>
<accession>A0A449BA47</accession>
<gene>
    <name evidence="3" type="primary">smf2</name>
    <name evidence="3" type="ORF">NCTC10184_00290</name>
</gene>
<dbReference type="Gene3D" id="3.40.50.450">
    <property type="match status" value="1"/>
</dbReference>
<keyword evidence="4" id="KW-1185">Reference proteome</keyword>
<name>A0A449BA47_9BACT</name>
<dbReference type="EMBL" id="LR215043">
    <property type="protein sequence ID" value="VEU78070.1"/>
    <property type="molecule type" value="Genomic_DNA"/>
</dbReference>
<reference evidence="3 4" key="1">
    <citation type="submission" date="2019-01" db="EMBL/GenBank/DDBJ databases">
        <authorList>
            <consortium name="Pathogen Informatics"/>
        </authorList>
    </citation>
    <scope>NUCLEOTIDE SEQUENCE [LARGE SCALE GENOMIC DNA]</scope>
    <source>
        <strain evidence="3 4">NCTC10184</strain>
    </source>
</reference>
<evidence type="ECO:0000256" key="1">
    <source>
        <dbReference type="ARBA" id="ARBA00006525"/>
    </source>
</evidence>
<dbReference type="OrthoDB" id="9785707at2"/>
<dbReference type="Pfam" id="PF02481">
    <property type="entry name" value="DNA_processg_A"/>
    <property type="match status" value="1"/>
</dbReference>
<dbReference type="InterPro" id="IPR003488">
    <property type="entry name" value="DprA"/>
</dbReference>
<sequence>MNNLILYFTYKYNGNPSQVHKAIKASEPIEKDVVLNYMLLELDIHNVKFLTILDDNFPPELQKYANAPLLLFYRGNIELLNKPKITLTADLATDLTNANIKDSIQKLAKEFVLVTTNFKTLDQQIIQEWKKQNGDIIYTYAYGLAHETNDQLDEHTLQISTYPPNAHPKLSRFRERNILVSWLSKFLIIYSSKKDSGILNLASCFNDAGKEVFCYPGVDYDDGNTQLLKSGAHLITHIADIAYI</sequence>
<evidence type="ECO:0000259" key="2">
    <source>
        <dbReference type="Pfam" id="PF02481"/>
    </source>
</evidence>
<protein>
    <submittedName>
        <fullName evidence="3">DNA processing protein</fullName>
    </submittedName>
</protein>
<proteinExistence type="inferred from homology"/>
<dbReference type="GO" id="GO:0009294">
    <property type="term" value="P:DNA-mediated transformation"/>
    <property type="evidence" value="ECO:0007669"/>
    <property type="project" value="InterPro"/>
</dbReference>
<comment type="similarity">
    <text evidence="1">Belongs to the DprA/Smf family.</text>
</comment>
<dbReference type="AlphaFoldDB" id="A0A449BA47"/>
<organism evidence="3 4">
    <name type="scientific">Mycoplasmopsis columbinasalis</name>
    <dbReference type="NCBI Taxonomy" id="114880"/>
    <lineage>
        <taxon>Bacteria</taxon>
        <taxon>Bacillati</taxon>
        <taxon>Mycoplasmatota</taxon>
        <taxon>Mycoplasmoidales</taxon>
        <taxon>Metamycoplasmataceae</taxon>
        <taxon>Mycoplasmopsis</taxon>
    </lineage>
</organism>
<evidence type="ECO:0000313" key="4">
    <source>
        <dbReference type="Proteomes" id="UP000290876"/>
    </source>
</evidence>
<dbReference type="PANTHER" id="PTHR43022">
    <property type="entry name" value="PROTEIN SMF"/>
    <property type="match status" value="1"/>
</dbReference>
<dbReference type="InterPro" id="IPR057666">
    <property type="entry name" value="DrpA_SLOG"/>
</dbReference>
<dbReference type="KEGG" id="mcob:NCTC10184_00290"/>
<feature type="domain" description="Smf/DprA SLOG" evidence="2">
    <location>
        <begin position="48"/>
        <end position="242"/>
    </location>
</feature>